<keyword evidence="1" id="KW-0175">Coiled coil</keyword>
<gene>
    <name evidence="3" type="ORF">ALAG00032_LOCUS9610</name>
</gene>
<dbReference type="EMBL" id="HBIJ01014323">
    <property type="protein sequence ID" value="CAE0368847.1"/>
    <property type="molecule type" value="Transcribed_RNA"/>
</dbReference>
<proteinExistence type="predicted"/>
<organism evidence="3">
    <name type="scientific">Aureoumbra lagunensis</name>
    <dbReference type="NCBI Taxonomy" id="44058"/>
    <lineage>
        <taxon>Eukaryota</taxon>
        <taxon>Sar</taxon>
        <taxon>Stramenopiles</taxon>
        <taxon>Ochrophyta</taxon>
        <taxon>Pelagophyceae</taxon>
        <taxon>Pelagomonadales</taxon>
        <taxon>Aureoumbra</taxon>
    </lineage>
</organism>
<evidence type="ECO:0000313" key="3">
    <source>
        <dbReference type="EMBL" id="CAE0368847.1"/>
    </source>
</evidence>
<sequence length="254" mass="29225">MTIEGVRVMREGEMAPRLTLGGRWSEAERRARDYEKENIQLRQEIERLNSQVDSMIKDSVKVKSEAVAHEAKRRADHVMEKSRRAQENMMRQNLSQQSERICMSNEDLSHKSLALAFARKSISKQKIECNSLRSKLALAERKVSINDSENRKLIEIKFKQETKINKLEKALELERRAKDILLHAKQQKEKHVVLLLKERDRLRTQVRASINATTDPSAPTAVTPRTSSTSKEKGTPSYSTKRDTPYSAFSTTSF</sequence>
<reference evidence="3" key="1">
    <citation type="submission" date="2021-01" db="EMBL/GenBank/DDBJ databases">
        <authorList>
            <person name="Corre E."/>
            <person name="Pelletier E."/>
            <person name="Niang G."/>
            <person name="Scheremetjew M."/>
            <person name="Finn R."/>
            <person name="Kale V."/>
            <person name="Holt S."/>
            <person name="Cochrane G."/>
            <person name="Meng A."/>
            <person name="Brown T."/>
            <person name="Cohen L."/>
        </authorList>
    </citation>
    <scope>NUCLEOTIDE SEQUENCE</scope>
    <source>
        <strain evidence="3">CCMP1510</strain>
    </source>
</reference>
<protein>
    <submittedName>
        <fullName evidence="3">Uncharacterized protein</fullName>
    </submittedName>
</protein>
<evidence type="ECO:0000256" key="1">
    <source>
        <dbReference type="SAM" id="Coils"/>
    </source>
</evidence>
<name>A0A7S3JZU6_9STRA</name>
<feature type="coiled-coil region" evidence="1">
    <location>
        <begin position="24"/>
        <end position="88"/>
    </location>
</feature>
<evidence type="ECO:0000256" key="2">
    <source>
        <dbReference type="SAM" id="MobiDB-lite"/>
    </source>
</evidence>
<feature type="region of interest" description="Disordered" evidence="2">
    <location>
        <begin position="207"/>
        <end position="254"/>
    </location>
</feature>
<accession>A0A7S3JZU6</accession>
<feature type="compositionally biased region" description="Polar residues" evidence="2">
    <location>
        <begin position="207"/>
        <end position="217"/>
    </location>
</feature>
<feature type="compositionally biased region" description="Basic and acidic residues" evidence="2">
    <location>
        <begin position="230"/>
        <end position="244"/>
    </location>
</feature>
<dbReference type="AlphaFoldDB" id="A0A7S3JZU6"/>